<dbReference type="GO" id="GO:0019005">
    <property type="term" value="C:SCF ubiquitin ligase complex"/>
    <property type="evidence" value="ECO:0007669"/>
    <property type="project" value="TreeGrafter"/>
</dbReference>
<reference evidence="1" key="1">
    <citation type="submission" date="2022-10" db="UniProtKB">
        <authorList>
            <consortium name="EnsemblMetazoa"/>
        </authorList>
    </citation>
    <scope>IDENTIFICATION</scope>
    <source>
        <strain evidence="1">SANGQUA</strain>
    </source>
</reference>
<dbReference type="Proteomes" id="UP000076407">
    <property type="component" value="Unassembled WGS sequence"/>
</dbReference>
<accession>A0A904A6Q8</accession>
<dbReference type="PANTHER" id="PTHR13318">
    <property type="entry name" value="PARTNER OF PAIRED, ISOFORM B-RELATED"/>
    <property type="match status" value="1"/>
</dbReference>
<dbReference type="AlphaFoldDB" id="A0A904A6Q8"/>
<protein>
    <recommendedName>
        <fullName evidence="3">F-box domain-containing protein</fullName>
    </recommendedName>
</protein>
<evidence type="ECO:0000313" key="1">
    <source>
        <dbReference type="EnsemblMetazoa" id="AQUA017696-PA"/>
    </source>
</evidence>
<dbReference type="SUPFAM" id="SSF52047">
    <property type="entry name" value="RNI-like"/>
    <property type="match status" value="1"/>
</dbReference>
<dbReference type="EnsemblMetazoa" id="AQUA017696-RA">
    <property type="protein sequence ID" value="AQUA017696-PA"/>
    <property type="gene ID" value="AQUA017696"/>
</dbReference>
<dbReference type="InterPro" id="IPR032675">
    <property type="entry name" value="LRR_dom_sf"/>
</dbReference>
<dbReference type="Gene3D" id="3.80.10.10">
    <property type="entry name" value="Ribonuclease Inhibitor"/>
    <property type="match status" value="1"/>
</dbReference>
<organism evidence="1 2">
    <name type="scientific">Anopheles quadriannulatus</name>
    <name type="common">Mosquito</name>
    <dbReference type="NCBI Taxonomy" id="34691"/>
    <lineage>
        <taxon>Eukaryota</taxon>
        <taxon>Metazoa</taxon>
        <taxon>Ecdysozoa</taxon>
        <taxon>Arthropoda</taxon>
        <taxon>Hexapoda</taxon>
        <taxon>Insecta</taxon>
        <taxon>Pterygota</taxon>
        <taxon>Neoptera</taxon>
        <taxon>Endopterygota</taxon>
        <taxon>Diptera</taxon>
        <taxon>Nematocera</taxon>
        <taxon>Culicoidea</taxon>
        <taxon>Culicidae</taxon>
        <taxon>Anophelinae</taxon>
        <taxon>Anopheles</taxon>
    </lineage>
</organism>
<name>A0A904A6Q8_ANOQN</name>
<keyword evidence="2" id="KW-1185">Reference proteome</keyword>
<evidence type="ECO:0000313" key="2">
    <source>
        <dbReference type="Proteomes" id="UP000076407"/>
    </source>
</evidence>
<proteinExistence type="predicted"/>
<evidence type="ECO:0008006" key="3">
    <source>
        <dbReference type="Google" id="ProtNLM"/>
    </source>
</evidence>
<sequence length="453" mass="53653">MCIIFDQLENESRKSASLVCRRWEQIYSNYCTKRFALCNYETLRFGLHFFKSRVCKDAASMLKHTQRPYRKLFKPRWLQQLVVLKLGMRVYPEKFTVELSDAVAKMDHLQELDLSLMRCIKDWPLFSQLKLKHVTLDKLKVHGVWPGVIDCPNLRSFSISFQLRNNCPRHAPHRIQEYEHEAHWNMKQLQELTIIDPLLITIQDSVELTTGMKQFCKRMPQIKRLYFNLFTVSERLLRIICESFVHLESLMLHILKMDDPNALRHLEKLPNLREFGIWDIAERHAMSFASVCLPKLEKLLLGWLKYDYEKMPVLNPMGKTSFRWWLIKSPPVFDDIDKSLKHLRFLWVDLHLIDDHRLTKLFQISTLETLVLENIEYGKDILAVPFLPQLKRLVLYCCEEFDCSTIKGDFAKRVPNVKSIEVIFKTPSYGKLIEDLDGYEVQEVNYVPSPMIE</sequence>
<dbReference type="GO" id="GO:0031146">
    <property type="term" value="P:SCF-dependent proteasomal ubiquitin-dependent protein catabolic process"/>
    <property type="evidence" value="ECO:0007669"/>
    <property type="project" value="TreeGrafter"/>
</dbReference>